<protein>
    <submittedName>
        <fullName evidence="1">Uncharacterized protein</fullName>
    </submittedName>
</protein>
<reference evidence="1" key="1">
    <citation type="submission" date="2018-06" db="EMBL/GenBank/DDBJ databases">
        <authorList>
            <person name="Zhirakovskaya E."/>
        </authorList>
    </citation>
    <scope>NUCLEOTIDE SEQUENCE</scope>
</reference>
<accession>A0A3B1D027</accession>
<sequence>MKQVITAVLFLSLISFVFPQQGHAQMRNFEQNMAKMKVKLPPSIFDGQTLKITKYEELQQVKQFGLNYRGFLQNAFDAWGKLGRGQNEERRSQLIANKEYYNAFQKAYQIKVKEIKAPVKKKPVQVKEVTLSDVFIGPDVNKKGPIILDTVGGFGTEFKAYGVPGTKAKPSRWLAQLQFYIKYKDIAQDDAVMIEVFKDGKSLGKPTSCQFKYHDKDFQLAYYQCDAPKMRSDYEDLFQAGGPHTIKLTYKNLVEGKEFKNFAVLKVNVKKAMHGSANNPSPKWQTDHDMKLAVSTIQEGGSKRGNILLVKNAAFRAGTQTRSMVINTWFKTGKRAREKTKITCLYHDRRIAQADSFKIGGLSYWSFLKKGSMEKEEANWVHHSYYLRTMFPRRHAKATHGRMKGHFLNDNPGEYRCIITGDGEVLKELFFRVGLDGNIVKPACQLESMNTLSTVTLMAAENKKLSTTGYDEKIGQQYGFEGRVKWSKSCPPDRK</sequence>
<dbReference type="AlphaFoldDB" id="A0A3B1D027"/>
<dbReference type="EMBL" id="UOGG01000097">
    <property type="protein sequence ID" value="VAX30103.1"/>
    <property type="molecule type" value="Genomic_DNA"/>
</dbReference>
<gene>
    <name evidence="1" type="ORF">MNBD_NITROSPINAE05-240</name>
</gene>
<proteinExistence type="predicted"/>
<evidence type="ECO:0000313" key="1">
    <source>
        <dbReference type="EMBL" id="VAX30103.1"/>
    </source>
</evidence>
<organism evidence="1">
    <name type="scientific">hydrothermal vent metagenome</name>
    <dbReference type="NCBI Taxonomy" id="652676"/>
    <lineage>
        <taxon>unclassified sequences</taxon>
        <taxon>metagenomes</taxon>
        <taxon>ecological metagenomes</taxon>
    </lineage>
</organism>
<name>A0A3B1D027_9ZZZZ</name>